<dbReference type="PANTHER" id="PTHR39966">
    <property type="entry name" value="BLL2471 PROTEIN-RELATED"/>
    <property type="match status" value="1"/>
</dbReference>
<dbReference type="KEGG" id="age:AA314_03434"/>
<accession>A0AAC8Q7C3</accession>
<evidence type="ECO:0000313" key="2">
    <source>
        <dbReference type="EMBL" id="AKJ01808.1"/>
    </source>
</evidence>
<keyword evidence="5" id="KW-1185">Reference proteome</keyword>
<dbReference type="InterPro" id="IPR012312">
    <property type="entry name" value="Hemerythrin-like"/>
</dbReference>
<gene>
    <name evidence="2" type="ORF">AA314_03434</name>
    <name evidence="3" type="ORF">ATI61_103525</name>
</gene>
<reference evidence="2 4" key="1">
    <citation type="submission" date="2015-05" db="EMBL/GenBank/DDBJ databases">
        <title>Genome assembly of Archangium gephyra DSM 2261.</title>
        <authorList>
            <person name="Sharma G."/>
            <person name="Subramanian S."/>
        </authorList>
    </citation>
    <scope>NUCLEOTIDE SEQUENCE [LARGE SCALE GENOMIC DNA]</scope>
    <source>
        <strain evidence="2 4">DSM 2261</strain>
    </source>
</reference>
<dbReference type="CDD" id="cd12108">
    <property type="entry name" value="Hr-like"/>
    <property type="match status" value="1"/>
</dbReference>
<dbReference type="Pfam" id="PF01814">
    <property type="entry name" value="Hemerythrin"/>
    <property type="match status" value="1"/>
</dbReference>
<dbReference type="AlphaFoldDB" id="A0AAC8Q7C3"/>
<dbReference type="GO" id="GO:0005886">
    <property type="term" value="C:plasma membrane"/>
    <property type="evidence" value="ECO:0007669"/>
    <property type="project" value="TreeGrafter"/>
</dbReference>
<evidence type="ECO:0000259" key="1">
    <source>
        <dbReference type="Pfam" id="PF01814"/>
    </source>
</evidence>
<name>A0AAC8Q7C3_9BACT</name>
<dbReference type="RefSeq" id="WP_047856298.1">
    <property type="nucleotide sequence ID" value="NZ_CP011509.1"/>
</dbReference>
<organism evidence="2 4">
    <name type="scientific">Archangium gephyra</name>
    <dbReference type="NCBI Taxonomy" id="48"/>
    <lineage>
        <taxon>Bacteria</taxon>
        <taxon>Pseudomonadati</taxon>
        <taxon>Myxococcota</taxon>
        <taxon>Myxococcia</taxon>
        <taxon>Myxococcales</taxon>
        <taxon>Cystobacterineae</taxon>
        <taxon>Archangiaceae</taxon>
        <taxon>Archangium</taxon>
    </lineage>
</organism>
<dbReference type="EMBL" id="CP011509">
    <property type="protein sequence ID" value="AKJ01808.1"/>
    <property type="molecule type" value="Genomic_DNA"/>
</dbReference>
<dbReference type="Gene3D" id="1.20.120.520">
    <property type="entry name" value="nmb1532 protein domain like"/>
    <property type="match status" value="1"/>
</dbReference>
<proteinExistence type="predicted"/>
<sequence>MDAIDILVNEHRHIERVMDVLERAVEYGRGGGDVSPVLFERAAHFLVTFVDGSHDAKEGEVFQALTSRGLPPGEGVLAALSGQHALGRELAAELRAAVRAVTEGILVPEELYAIAERYVRLHRGHTEAEEVRFFPLVRRLLPADVMERVRAKFARIEAAHGPLADAADALELAFPLPVPTGRRPGHVRPPPWVGR</sequence>
<dbReference type="PANTHER" id="PTHR39966:SF1">
    <property type="entry name" value="HEMERYTHRIN-LIKE DOMAIN-CONTAINING PROTEIN"/>
    <property type="match status" value="1"/>
</dbReference>
<evidence type="ECO:0000313" key="5">
    <source>
        <dbReference type="Proteomes" id="UP000256345"/>
    </source>
</evidence>
<dbReference type="Proteomes" id="UP000256345">
    <property type="component" value="Unassembled WGS sequence"/>
</dbReference>
<protein>
    <submittedName>
        <fullName evidence="3">Hemerythrin-like domain-containing protein</fullName>
    </submittedName>
</protein>
<dbReference type="EMBL" id="QUMU01000003">
    <property type="protein sequence ID" value="REG34619.1"/>
    <property type="molecule type" value="Genomic_DNA"/>
</dbReference>
<evidence type="ECO:0000313" key="4">
    <source>
        <dbReference type="Proteomes" id="UP000035579"/>
    </source>
</evidence>
<reference evidence="3 5" key="2">
    <citation type="submission" date="2018-08" db="EMBL/GenBank/DDBJ databases">
        <title>Genomic Encyclopedia of Archaeal and Bacterial Type Strains, Phase II (KMG-II): from individual species to whole genera.</title>
        <authorList>
            <person name="Goeker M."/>
        </authorList>
    </citation>
    <scope>NUCLEOTIDE SEQUENCE [LARGE SCALE GENOMIC DNA]</scope>
    <source>
        <strain evidence="3 5">DSM 2261</strain>
    </source>
</reference>
<evidence type="ECO:0000313" key="3">
    <source>
        <dbReference type="EMBL" id="REG34619.1"/>
    </source>
</evidence>
<dbReference type="Proteomes" id="UP000035579">
    <property type="component" value="Chromosome"/>
</dbReference>
<feature type="domain" description="Hemerythrin-like" evidence="1">
    <location>
        <begin position="3"/>
        <end position="137"/>
    </location>
</feature>